<dbReference type="PANTHER" id="PTHR42953:SF3">
    <property type="entry name" value="HIGH-AFFINITY ZINC UPTAKE SYSTEM PROTEIN ZNUA"/>
    <property type="match status" value="1"/>
</dbReference>
<comment type="similarity">
    <text evidence="2">Belongs to the bacterial solute-binding protein 9 family.</text>
</comment>
<evidence type="ECO:0000256" key="8">
    <source>
        <dbReference type="ARBA" id="ARBA00022833"/>
    </source>
</evidence>
<keyword evidence="4" id="KW-0813">Transport</keyword>
<comment type="caution">
    <text evidence="14">The sequence shown here is derived from an EMBL/GenBank/DDBJ whole genome shotgun (WGS) entry which is preliminary data.</text>
</comment>
<evidence type="ECO:0000256" key="6">
    <source>
        <dbReference type="ARBA" id="ARBA00022729"/>
    </source>
</evidence>
<evidence type="ECO:0000256" key="5">
    <source>
        <dbReference type="ARBA" id="ARBA00022723"/>
    </source>
</evidence>
<dbReference type="GO" id="GO:0042597">
    <property type="term" value="C:periplasmic space"/>
    <property type="evidence" value="ECO:0007669"/>
    <property type="project" value="UniProtKB-SubCell"/>
</dbReference>
<keyword evidence="5" id="KW-0479">Metal-binding</keyword>
<feature type="signal peptide" evidence="13">
    <location>
        <begin position="1"/>
        <end position="22"/>
    </location>
</feature>
<feature type="chain" id="PRO_5031507261" description="High-affinity zinc uptake system protein ZnuA" evidence="13">
    <location>
        <begin position="23"/>
        <end position="334"/>
    </location>
</feature>
<organism evidence="14 15">
    <name type="scientific">Devosia marina</name>
    <dbReference type="NCBI Taxonomy" id="2683198"/>
    <lineage>
        <taxon>Bacteria</taxon>
        <taxon>Pseudomonadati</taxon>
        <taxon>Pseudomonadota</taxon>
        <taxon>Alphaproteobacteria</taxon>
        <taxon>Hyphomicrobiales</taxon>
        <taxon>Devosiaceae</taxon>
        <taxon>Devosia</taxon>
    </lineage>
</organism>
<dbReference type="Pfam" id="PF01297">
    <property type="entry name" value="ZnuA"/>
    <property type="match status" value="1"/>
</dbReference>
<proteinExistence type="inferred from homology"/>
<keyword evidence="10" id="KW-0406">Ion transport</keyword>
<keyword evidence="15" id="KW-1185">Reference proteome</keyword>
<sequence length="334" mass="35017">MTRFTLPLAAFATLLLTGTAFAAPAVVASTKPVHSLVSAVMGDVGAPALIVKGAASPHTYSLRPSDAAALEAADIVFWTGHGMELFLAEALETLSTNAHVVELAEAPGIALLPIREGGAFEAHMHEGEDPHDGDHEDDGHDDADEHGHGEHEGDDHEGHDHAEGNGDMHFWLDPENARLMVAHIAQTLSAADPDNAAAYAANAEAEAARLDALSAELTATLAPVADKPFIVFHDAYQYFENRFGLMVAGTVTVSPEAMPGAARIDELRSRVDELGATCVFAEPNFEPAIVRTIVEGTTAQAGTLDPEGSALTEGADLYHALLRSLADGLVECLG</sequence>
<keyword evidence="8" id="KW-0862">Zinc</keyword>
<dbReference type="Proteomes" id="UP000438106">
    <property type="component" value="Unassembled WGS sequence"/>
</dbReference>
<keyword evidence="6 13" id="KW-0732">Signal</keyword>
<evidence type="ECO:0000256" key="3">
    <source>
        <dbReference type="ARBA" id="ARBA00015915"/>
    </source>
</evidence>
<evidence type="ECO:0000256" key="2">
    <source>
        <dbReference type="ARBA" id="ARBA00011028"/>
    </source>
</evidence>
<evidence type="ECO:0000313" key="15">
    <source>
        <dbReference type="Proteomes" id="UP000438106"/>
    </source>
</evidence>
<dbReference type="PANTHER" id="PTHR42953">
    <property type="entry name" value="HIGH-AFFINITY ZINC UPTAKE SYSTEM PROTEIN ZNUA-RELATED"/>
    <property type="match status" value="1"/>
</dbReference>
<dbReference type="Gene3D" id="3.40.50.1980">
    <property type="entry name" value="Nitrogenase molybdenum iron protein domain"/>
    <property type="match status" value="3"/>
</dbReference>
<evidence type="ECO:0000256" key="9">
    <source>
        <dbReference type="ARBA" id="ARBA00022906"/>
    </source>
</evidence>
<dbReference type="InterPro" id="IPR050492">
    <property type="entry name" value="Bact_metal-bind_prot9"/>
</dbReference>
<evidence type="ECO:0000313" key="14">
    <source>
        <dbReference type="EMBL" id="MVT00459.1"/>
    </source>
</evidence>
<comment type="subcellular location">
    <subcellularLocation>
        <location evidence="1">Periplasm</location>
    </subcellularLocation>
</comment>
<evidence type="ECO:0000256" key="10">
    <source>
        <dbReference type="ARBA" id="ARBA00023065"/>
    </source>
</evidence>
<evidence type="ECO:0000256" key="13">
    <source>
        <dbReference type="SAM" id="SignalP"/>
    </source>
</evidence>
<protein>
    <recommendedName>
        <fullName evidence="3">High-affinity zinc uptake system protein ZnuA</fullName>
    </recommendedName>
</protein>
<evidence type="ECO:0000256" key="1">
    <source>
        <dbReference type="ARBA" id="ARBA00004418"/>
    </source>
</evidence>
<reference evidence="14 15" key="1">
    <citation type="submission" date="2019-12" db="EMBL/GenBank/DDBJ databases">
        <title>Devosia maris sp. nov., isolated from the deep seawater.</title>
        <authorList>
            <person name="Liu Y."/>
        </authorList>
    </citation>
    <scope>NUCLEOTIDE SEQUENCE [LARGE SCALE GENOMIC DNA]</scope>
    <source>
        <strain evidence="14 15">L53-10-65</strain>
    </source>
</reference>
<dbReference type="EMBL" id="WQRF01000006">
    <property type="protein sequence ID" value="MVT00459.1"/>
    <property type="molecule type" value="Genomic_DNA"/>
</dbReference>
<keyword evidence="11" id="KW-1015">Disulfide bond</keyword>
<dbReference type="InterPro" id="IPR035520">
    <property type="entry name" value="ZnuA"/>
</dbReference>
<dbReference type="SUPFAM" id="SSF53807">
    <property type="entry name" value="Helical backbone' metal receptor"/>
    <property type="match status" value="1"/>
</dbReference>
<keyword evidence="7" id="KW-0574">Periplasm</keyword>
<name>A0A7X3FTE7_9HYPH</name>
<dbReference type="GO" id="GO:0046872">
    <property type="term" value="F:metal ion binding"/>
    <property type="evidence" value="ECO:0007669"/>
    <property type="project" value="UniProtKB-KW"/>
</dbReference>
<dbReference type="GO" id="GO:0006829">
    <property type="term" value="P:zinc ion transport"/>
    <property type="evidence" value="ECO:0007669"/>
    <property type="project" value="UniProtKB-KW"/>
</dbReference>
<evidence type="ECO:0000256" key="7">
    <source>
        <dbReference type="ARBA" id="ARBA00022764"/>
    </source>
</evidence>
<evidence type="ECO:0000256" key="12">
    <source>
        <dbReference type="SAM" id="MobiDB-lite"/>
    </source>
</evidence>
<evidence type="ECO:0000256" key="4">
    <source>
        <dbReference type="ARBA" id="ARBA00022448"/>
    </source>
</evidence>
<dbReference type="CDD" id="cd01019">
    <property type="entry name" value="ZnuA"/>
    <property type="match status" value="1"/>
</dbReference>
<feature type="region of interest" description="Disordered" evidence="12">
    <location>
        <begin position="124"/>
        <end position="169"/>
    </location>
</feature>
<keyword evidence="9" id="KW-0864">Zinc transport</keyword>
<dbReference type="AlphaFoldDB" id="A0A7X3FTE7"/>
<accession>A0A7X3FTE7</accession>
<gene>
    <name evidence="14" type="ORF">GO014_15655</name>
</gene>
<evidence type="ECO:0000256" key="11">
    <source>
        <dbReference type="ARBA" id="ARBA00023157"/>
    </source>
</evidence>
<dbReference type="InterPro" id="IPR006127">
    <property type="entry name" value="ZnuA-like"/>
</dbReference>
<dbReference type="RefSeq" id="WP_157291231.1">
    <property type="nucleotide sequence ID" value="NZ_WQRF01000006.1"/>
</dbReference>